<organism evidence="7">
    <name type="scientific">Naegleria gruberi</name>
    <name type="common">Amoeba</name>
    <dbReference type="NCBI Taxonomy" id="5762"/>
    <lineage>
        <taxon>Eukaryota</taxon>
        <taxon>Discoba</taxon>
        <taxon>Heterolobosea</taxon>
        <taxon>Tetramitia</taxon>
        <taxon>Eutetramitia</taxon>
        <taxon>Vahlkampfiidae</taxon>
        <taxon>Naegleria</taxon>
    </lineage>
</organism>
<evidence type="ECO:0000256" key="2">
    <source>
        <dbReference type="ARBA" id="ARBA00005517"/>
    </source>
</evidence>
<dbReference type="KEGG" id="ngr:NAEGRDRAFT_65068"/>
<dbReference type="InterPro" id="IPR003593">
    <property type="entry name" value="AAA+_ATPase"/>
</dbReference>
<sequence length="579" mass="64512">MDKKHLVLMGPPGAGKTTTSKLLGKLLNIPVFDIDDDLLEVVWNMPVSEKLSQVGEEGFIQAEGKACLELRMESSEPTLIALSGSVPLHRDAIENIRKQGVVIYLDIPSTIIEKRLHEMKVDRIVGMKEGQTLADLLDYRKTFYEQFFDVRVACSVAQPVEEVAQRVVNAWNLYRNVNGEQDYVSTRGGLLDAGVSFSHVVTKGLALDGGLYVPRVLQSCSLNELASMALLKSYQDVALRVLEKFPLGTELTSQELRKMIDTTYSTFSHPSVVPLSEKISPEKHQYHIELFHGPTAAFKDVALQLVPKLFVHAKNQSEELKNSKFLILTATSGDTGVSTMEGYKSEAEAGVSVLVLYPQGGVSELQERQMLCSQTENIRAVSVKGNFDTCQTIVKEIFSDRALATELENTFGLRLSSANSINWARIIPQVVYYVTSYLELYKRSVIKLTEPVDIVVPSGNFGNLLSAIFAWKIGLIYVNKFICASNENCILADFVKTGIYDIRERTLQKTTSPSIDILVSSNIERLLYLICNNPTQVAQYMKQLSEEKCFEVSPEIKEFLQTKFDSCTASESQVAQTIN</sequence>
<evidence type="ECO:0000256" key="3">
    <source>
        <dbReference type="ARBA" id="ARBA00022898"/>
    </source>
</evidence>
<evidence type="ECO:0000256" key="4">
    <source>
        <dbReference type="PIRSR" id="PIRSR604450-51"/>
    </source>
</evidence>
<dbReference type="RefSeq" id="XP_002679746.1">
    <property type="nucleotide sequence ID" value="XM_002679700.1"/>
</dbReference>
<dbReference type="InterPro" id="IPR037158">
    <property type="entry name" value="Thr_synth_N_sf"/>
</dbReference>
<comment type="cofactor">
    <cofactor evidence="1 4">
        <name>pyridoxal 5'-phosphate</name>
        <dbReference type="ChEBI" id="CHEBI:597326"/>
    </cofactor>
</comment>
<protein>
    <submittedName>
        <fullName evidence="6">Predicted protein</fullName>
    </submittedName>
</protein>
<dbReference type="GO" id="GO:0005737">
    <property type="term" value="C:cytoplasm"/>
    <property type="evidence" value="ECO:0007669"/>
    <property type="project" value="TreeGrafter"/>
</dbReference>
<gene>
    <name evidence="6" type="ORF">NAEGRDRAFT_65068</name>
</gene>
<dbReference type="SUPFAM" id="SSF53686">
    <property type="entry name" value="Tryptophan synthase beta subunit-like PLP-dependent enzymes"/>
    <property type="match status" value="1"/>
</dbReference>
<dbReference type="InParanoid" id="D2V888"/>
<dbReference type="EMBL" id="GG738856">
    <property type="protein sequence ID" value="EFC47002.1"/>
    <property type="molecule type" value="Genomic_DNA"/>
</dbReference>
<dbReference type="PANTHER" id="PTHR43515">
    <property type="entry name" value="THREONINE SYNTHASE-LIKE 1"/>
    <property type="match status" value="1"/>
</dbReference>
<dbReference type="SUPFAM" id="SSF52540">
    <property type="entry name" value="P-loop containing nucleoside triphosphate hydrolases"/>
    <property type="match status" value="1"/>
</dbReference>
<dbReference type="OMA" id="HFNRCQH"/>
<evidence type="ECO:0000313" key="7">
    <source>
        <dbReference type="Proteomes" id="UP000006671"/>
    </source>
</evidence>
<dbReference type="NCBIfam" id="TIGR00260">
    <property type="entry name" value="thrC"/>
    <property type="match status" value="1"/>
</dbReference>
<dbReference type="VEuPathDB" id="AmoebaDB:NAEGRDRAFT_65068"/>
<dbReference type="InterPro" id="IPR031322">
    <property type="entry name" value="Shikimate/glucono_kinase"/>
</dbReference>
<accession>D2V888</accession>
<dbReference type="InterPro" id="IPR000623">
    <property type="entry name" value="Shikimate_kinase/TSH1"/>
</dbReference>
<dbReference type="Pfam" id="PF01202">
    <property type="entry name" value="SKI"/>
    <property type="match status" value="1"/>
</dbReference>
<dbReference type="Proteomes" id="UP000006671">
    <property type="component" value="Unassembled WGS sequence"/>
</dbReference>
<dbReference type="FunCoup" id="D2V888">
    <property type="interactions" value="68"/>
</dbReference>
<reference evidence="6 7" key="1">
    <citation type="journal article" date="2010" name="Cell">
        <title>The genome of Naegleria gruberi illuminates early eukaryotic versatility.</title>
        <authorList>
            <person name="Fritz-Laylin L.K."/>
            <person name="Prochnik S.E."/>
            <person name="Ginger M.L."/>
            <person name="Dacks J.B."/>
            <person name="Carpenter M.L."/>
            <person name="Field M.C."/>
            <person name="Kuo A."/>
            <person name="Paredez A."/>
            <person name="Chapman J."/>
            <person name="Pham J."/>
            <person name="Shu S."/>
            <person name="Neupane R."/>
            <person name="Cipriano M."/>
            <person name="Mancuso J."/>
            <person name="Tu H."/>
            <person name="Salamov A."/>
            <person name="Lindquist E."/>
            <person name="Shapiro H."/>
            <person name="Lucas S."/>
            <person name="Grigoriev I.V."/>
            <person name="Cande W.Z."/>
            <person name="Fulton C."/>
            <person name="Rokhsar D.S."/>
            <person name="Dawson S.C."/>
        </authorList>
    </citation>
    <scope>NUCLEOTIDE SEQUENCE [LARGE SCALE GENOMIC DNA]</scope>
    <source>
        <strain evidence="6 7">NEG-M</strain>
    </source>
</reference>
<dbReference type="SMART" id="SM00382">
    <property type="entry name" value="AAA"/>
    <property type="match status" value="1"/>
</dbReference>
<feature type="modified residue" description="N6-(pyridoxal phosphate)lysine" evidence="4">
    <location>
        <position position="299"/>
    </location>
</feature>
<evidence type="ECO:0000256" key="1">
    <source>
        <dbReference type="ARBA" id="ARBA00001933"/>
    </source>
</evidence>
<dbReference type="Gene3D" id="3.40.50.300">
    <property type="entry name" value="P-loop containing nucleotide triphosphate hydrolases"/>
    <property type="match status" value="1"/>
</dbReference>
<dbReference type="GeneID" id="8861313"/>
<keyword evidence="7" id="KW-1185">Reference proteome</keyword>
<comment type="similarity">
    <text evidence="2">Belongs to the threonine synthase family.</text>
</comment>
<dbReference type="AlphaFoldDB" id="D2V888"/>
<dbReference type="STRING" id="5762.D2V888"/>
<dbReference type="OrthoDB" id="5203861at2759"/>
<dbReference type="CDD" id="cd00464">
    <property type="entry name" value="SK"/>
    <property type="match status" value="1"/>
</dbReference>
<dbReference type="InterPro" id="IPR027417">
    <property type="entry name" value="P-loop_NTPase"/>
</dbReference>
<proteinExistence type="inferred from homology"/>
<dbReference type="InterPro" id="IPR029144">
    <property type="entry name" value="Thr_synth_N"/>
</dbReference>
<dbReference type="InterPro" id="IPR036052">
    <property type="entry name" value="TrpB-like_PALP_sf"/>
</dbReference>
<evidence type="ECO:0000313" key="6">
    <source>
        <dbReference type="EMBL" id="EFC47002.1"/>
    </source>
</evidence>
<dbReference type="HAMAP" id="MF_00109">
    <property type="entry name" value="Shikimate_kinase"/>
    <property type="match status" value="1"/>
</dbReference>
<feature type="domain" description="AAA+ ATPase" evidence="5">
    <location>
        <begin position="2"/>
        <end position="153"/>
    </location>
</feature>
<dbReference type="eggNOG" id="KOG2616">
    <property type="taxonomic scope" value="Eukaryota"/>
</dbReference>
<evidence type="ECO:0000259" key="5">
    <source>
        <dbReference type="SMART" id="SM00382"/>
    </source>
</evidence>
<dbReference type="Gene3D" id="3.90.1380.10">
    <property type="entry name" value="Threonine synthase, N-terminal domain"/>
    <property type="match status" value="1"/>
</dbReference>
<dbReference type="PANTHER" id="PTHR43515:SF1">
    <property type="entry name" value="THREONINE SYNTHASE-LIKE 1"/>
    <property type="match status" value="1"/>
</dbReference>
<dbReference type="Gene3D" id="3.40.50.1100">
    <property type="match status" value="2"/>
</dbReference>
<keyword evidence="3 4" id="KW-0663">Pyridoxal phosphate</keyword>
<dbReference type="Pfam" id="PF14821">
    <property type="entry name" value="Thr_synth_N"/>
    <property type="match status" value="1"/>
</dbReference>
<dbReference type="PRINTS" id="PR01100">
    <property type="entry name" value="SHIKIMTKNASE"/>
</dbReference>
<dbReference type="InterPro" id="IPR004450">
    <property type="entry name" value="Thr_synthase-like"/>
</dbReference>
<name>D2V888_NAEGR</name>